<evidence type="ECO:0000259" key="18">
    <source>
        <dbReference type="Pfam" id="PF02516"/>
    </source>
</evidence>
<keyword evidence="9 17" id="KW-0812">Transmembrane</keyword>
<keyword evidence="22" id="KW-1185">Reference proteome</keyword>
<feature type="transmembrane region" description="Helical" evidence="17">
    <location>
        <begin position="160"/>
        <end position="178"/>
    </location>
</feature>
<feature type="transmembrane region" description="Helical" evidence="17">
    <location>
        <begin position="101"/>
        <end position="123"/>
    </location>
</feature>
<dbReference type="GO" id="GO:0046872">
    <property type="term" value="F:metal ion binding"/>
    <property type="evidence" value="ECO:0007669"/>
    <property type="project" value="UniProtKB-KW"/>
</dbReference>
<evidence type="ECO:0000256" key="1">
    <source>
        <dbReference type="ARBA" id="ARBA00001936"/>
    </source>
</evidence>
<dbReference type="InterPro" id="IPR054479">
    <property type="entry name" value="AglB-like_core"/>
</dbReference>
<dbReference type="InterPro" id="IPR041154">
    <property type="entry name" value="AglB_P1"/>
</dbReference>
<dbReference type="PANTHER" id="PTHR13872">
    <property type="entry name" value="DOLICHYL-DIPHOSPHOOLIGOSACCHARIDE--PROTEIN GLYCOSYLTRANSFERASE SUBUNIT"/>
    <property type="match status" value="1"/>
</dbReference>
<evidence type="ECO:0000313" key="21">
    <source>
        <dbReference type="EMBL" id="PWR72921.1"/>
    </source>
</evidence>
<evidence type="ECO:0000256" key="2">
    <source>
        <dbReference type="ARBA" id="ARBA00001946"/>
    </source>
</evidence>
<dbReference type="EC" id="2.4.99.21" evidence="6"/>
<dbReference type="GO" id="GO:0004576">
    <property type="term" value="F:oligosaccharyl transferase activity"/>
    <property type="evidence" value="ECO:0007669"/>
    <property type="project" value="InterPro"/>
</dbReference>
<keyword evidence="12 17" id="KW-1133">Transmembrane helix</keyword>
<keyword evidence="14" id="KW-0464">Manganese</keyword>
<evidence type="ECO:0000256" key="5">
    <source>
        <dbReference type="ARBA" id="ARBA00010810"/>
    </source>
</evidence>
<evidence type="ECO:0000256" key="11">
    <source>
        <dbReference type="ARBA" id="ARBA00022842"/>
    </source>
</evidence>
<protein>
    <recommendedName>
        <fullName evidence="6">dolichyl-phosphooligosaccharide-protein glycotransferase</fullName>
        <ecNumber evidence="6">2.4.99.21</ecNumber>
    </recommendedName>
    <alternativeName>
        <fullName evidence="15">Oligosaccharyl transferase</fullName>
    </alternativeName>
</protein>
<evidence type="ECO:0000256" key="16">
    <source>
        <dbReference type="ARBA" id="ARBA00034066"/>
    </source>
</evidence>
<dbReference type="AlphaFoldDB" id="A0A2V2NBH2"/>
<dbReference type="RefSeq" id="WP_109941305.1">
    <property type="nucleotide sequence ID" value="NZ_CP176366.1"/>
</dbReference>
<feature type="transmembrane region" description="Helical" evidence="17">
    <location>
        <begin position="6"/>
        <end position="24"/>
    </location>
</feature>
<feature type="transmembrane region" description="Helical" evidence="17">
    <location>
        <begin position="465"/>
        <end position="486"/>
    </location>
</feature>
<gene>
    <name evidence="21" type="ORF">DLD82_11680</name>
</gene>
<evidence type="ECO:0000256" key="13">
    <source>
        <dbReference type="ARBA" id="ARBA00023136"/>
    </source>
</evidence>
<evidence type="ECO:0000256" key="17">
    <source>
        <dbReference type="SAM" id="Phobius"/>
    </source>
</evidence>
<dbReference type="InterPro" id="IPR003674">
    <property type="entry name" value="Oligo_trans_STT3"/>
</dbReference>
<evidence type="ECO:0000259" key="19">
    <source>
        <dbReference type="Pfam" id="PF18079"/>
    </source>
</evidence>
<dbReference type="InterPro" id="IPR048307">
    <property type="entry name" value="STT3_N"/>
</dbReference>
<comment type="catalytic activity">
    <reaction evidence="16">
        <text>an archaeal dolichyl phosphooligosaccharide + [protein]-L-asparagine = an archaeal dolichyl phosphate + a glycoprotein with the oligosaccharide chain attached by N-beta-D-glycosyl linkage to a protein L-asparagine.</text>
        <dbReference type="EC" id="2.4.99.21"/>
    </reaction>
</comment>
<proteinExistence type="inferred from homology"/>
<evidence type="ECO:0000313" key="22">
    <source>
        <dbReference type="Proteomes" id="UP000245934"/>
    </source>
</evidence>
<evidence type="ECO:0000256" key="9">
    <source>
        <dbReference type="ARBA" id="ARBA00022692"/>
    </source>
</evidence>
<dbReference type="Pfam" id="PF22627">
    <property type="entry name" value="AglB_core-like"/>
    <property type="match status" value="1"/>
</dbReference>
<dbReference type="GeneID" id="97609111"/>
<evidence type="ECO:0000256" key="3">
    <source>
        <dbReference type="ARBA" id="ARBA00004651"/>
    </source>
</evidence>
<comment type="cofactor">
    <cofactor evidence="1">
        <name>Mn(2+)</name>
        <dbReference type="ChEBI" id="CHEBI:29035"/>
    </cofactor>
</comment>
<evidence type="ECO:0000256" key="15">
    <source>
        <dbReference type="ARBA" id="ARBA00030679"/>
    </source>
</evidence>
<dbReference type="InterPro" id="IPR026410">
    <property type="entry name" value="OlisacTrfase_arch"/>
</dbReference>
<dbReference type="UniPathway" id="UPA00378"/>
<organism evidence="21 22">
    <name type="scientific">Methanospirillum stamsii</name>
    <dbReference type="NCBI Taxonomy" id="1277351"/>
    <lineage>
        <taxon>Archaea</taxon>
        <taxon>Methanobacteriati</taxon>
        <taxon>Methanobacteriota</taxon>
        <taxon>Stenosarchaea group</taxon>
        <taxon>Methanomicrobia</taxon>
        <taxon>Methanomicrobiales</taxon>
        <taxon>Methanospirillaceae</taxon>
        <taxon>Methanospirillum</taxon>
    </lineage>
</organism>
<accession>A0A2V2NBH2</accession>
<comment type="caution">
    <text evidence="21">The sequence shown here is derived from an EMBL/GenBank/DDBJ whole genome shotgun (WGS) entry which is preliminary data.</text>
</comment>
<feature type="transmembrane region" description="Helical" evidence="17">
    <location>
        <begin position="215"/>
        <end position="233"/>
    </location>
</feature>
<dbReference type="Gene3D" id="3.40.50.12610">
    <property type="match status" value="1"/>
</dbReference>
<feature type="domain" description="Oligosaccharyl transferase STT3 N-terminal" evidence="18">
    <location>
        <begin position="11"/>
        <end position="444"/>
    </location>
</feature>
<dbReference type="Pfam" id="PF02516">
    <property type="entry name" value="STT3"/>
    <property type="match status" value="1"/>
</dbReference>
<evidence type="ECO:0000259" key="20">
    <source>
        <dbReference type="Pfam" id="PF22627"/>
    </source>
</evidence>
<feature type="transmembrane region" description="Helical" evidence="17">
    <location>
        <begin position="364"/>
        <end position="383"/>
    </location>
</feature>
<feature type="transmembrane region" description="Helical" evidence="17">
    <location>
        <begin position="135"/>
        <end position="154"/>
    </location>
</feature>
<feature type="domain" description="Archaeal glycosylation protein B peripheral" evidence="19">
    <location>
        <begin position="735"/>
        <end position="805"/>
    </location>
</feature>
<comment type="pathway">
    <text evidence="4">Protein modification; protein glycosylation.</text>
</comment>
<dbReference type="OrthoDB" id="82393at2157"/>
<evidence type="ECO:0000256" key="14">
    <source>
        <dbReference type="ARBA" id="ARBA00023211"/>
    </source>
</evidence>
<reference evidence="21 22" key="1">
    <citation type="submission" date="2018-05" db="EMBL/GenBank/DDBJ databases">
        <title>Draft genome of Methanospirillum stamsii Pt1.</title>
        <authorList>
            <person name="Dueholm M.S."/>
            <person name="Nielsen P.H."/>
            <person name="Bakmann L.F."/>
            <person name="Otzen D.E."/>
        </authorList>
    </citation>
    <scope>NUCLEOTIDE SEQUENCE [LARGE SCALE GENOMIC DNA]</scope>
    <source>
        <strain evidence="21 22">Pt1</strain>
    </source>
</reference>
<dbReference type="Gene3D" id="2.60.40.3390">
    <property type="match status" value="1"/>
</dbReference>
<feature type="transmembrane region" description="Helical" evidence="17">
    <location>
        <begin position="76"/>
        <end position="95"/>
    </location>
</feature>
<keyword evidence="11" id="KW-0460">Magnesium</keyword>
<evidence type="ECO:0000256" key="4">
    <source>
        <dbReference type="ARBA" id="ARBA00004922"/>
    </source>
</evidence>
<feature type="transmembrane region" description="Helical" evidence="17">
    <location>
        <begin position="392"/>
        <end position="409"/>
    </location>
</feature>
<evidence type="ECO:0000256" key="6">
    <source>
        <dbReference type="ARBA" id="ARBA00012602"/>
    </source>
</evidence>
<comment type="similarity">
    <text evidence="5">Belongs to the STT3 family.</text>
</comment>
<feature type="transmembrane region" description="Helical" evidence="17">
    <location>
        <begin position="415"/>
        <end position="433"/>
    </location>
</feature>
<keyword evidence="13 17" id="KW-0472">Membrane</keyword>
<dbReference type="EMBL" id="QGMZ01000024">
    <property type="protein sequence ID" value="PWR72921.1"/>
    <property type="molecule type" value="Genomic_DNA"/>
</dbReference>
<dbReference type="Proteomes" id="UP000245934">
    <property type="component" value="Unassembled WGS sequence"/>
</dbReference>
<dbReference type="PANTHER" id="PTHR13872:SF1">
    <property type="entry name" value="DOLICHYL-DIPHOSPHOOLIGOSACCHARIDE--PROTEIN GLYCOSYLTRANSFERASE SUBUNIT STT3B"/>
    <property type="match status" value="1"/>
</dbReference>
<dbReference type="NCBIfam" id="TIGR04154">
    <property type="entry name" value="archaeo_STT3"/>
    <property type="match status" value="1"/>
</dbReference>
<keyword evidence="8" id="KW-0808">Transferase</keyword>
<evidence type="ECO:0000256" key="12">
    <source>
        <dbReference type="ARBA" id="ARBA00022989"/>
    </source>
</evidence>
<feature type="transmembrane region" description="Helical" evidence="17">
    <location>
        <begin position="309"/>
        <end position="332"/>
    </location>
</feature>
<feature type="transmembrane region" description="Helical" evidence="17">
    <location>
        <begin position="272"/>
        <end position="297"/>
    </location>
</feature>
<comment type="cofactor">
    <cofactor evidence="2">
        <name>Mg(2+)</name>
        <dbReference type="ChEBI" id="CHEBI:18420"/>
    </cofactor>
</comment>
<dbReference type="Pfam" id="PF18079">
    <property type="entry name" value="AglB_L1"/>
    <property type="match status" value="1"/>
</dbReference>
<dbReference type="GO" id="GO:0005886">
    <property type="term" value="C:plasma membrane"/>
    <property type="evidence" value="ECO:0007669"/>
    <property type="project" value="UniProtKB-SubCell"/>
</dbReference>
<feature type="domain" description="AglB-like core" evidence="20">
    <location>
        <begin position="499"/>
        <end position="597"/>
    </location>
</feature>
<name>A0A2V2NBH2_9EURY</name>
<comment type="subcellular location">
    <subcellularLocation>
        <location evidence="3">Cell membrane</location>
        <topology evidence="3">Multi-pass membrane protein</topology>
    </subcellularLocation>
</comment>
<keyword evidence="7" id="KW-0328">Glycosyltransferase</keyword>
<keyword evidence="10" id="KW-0479">Metal-binding</keyword>
<evidence type="ECO:0000256" key="10">
    <source>
        <dbReference type="ARBA" id="ARBA00022723"/>
    </source>
</evidence>
<evidence type="ECO:0000256" key="8">
    <source>
        <dbReference type="ARBA" id="ARBA00022679"/>
    </source>
</evidence>
<evidence type="ECO:0000256" key="7">
    <source>
        <dbReference type="ARBA" id="ARBA00022676"/>
    </source>
</evidence>
<sequence length="808" mass="90264">MNIKHNSLILFLLLLFSMIITLILHSQTYTLLTSGVFPQVLTPDPWYIIRQTELAAHSFPSYTWFDPFTGFPDGTIIYWGPFLPLLCGLLAQIPGSGNESAMILFVSWIPVLTAMLTIPLAYWFGKEIKGEMCGIAAAFLMAVMPGSYLIRSMYGYVDHHIFESFFMLAYSLALVLFFNRIYGNNDTPRIKPAVLGGGITGLMLGLGMINAPTMILIAGITTIFVLFAAYQLINQGKNLLPFSILIGVSSCIGAVITQIFYTPDPAVQAPFIFNPVSLASVLFIPAIAGFLFLGLQFLMKKYQVKHNRILPVTLLSVLTVIILAFLLLPGYANDLLNSIMGALNSVPTNYGIAEYFPLSLDVAFFNYHLMLLMLIPGLLLLLISGIRKQDSIAIYLILWTGVTGLLTITNTRYEILFAVPLALTTAYFLDWLFHYERKIVDITTESLTEEKSVQDKNWRERPTSLIAMVLLIGTCLLSLCIGGMVATADYNYQPYVASEDWVEGLLWMKTATPDPGVNYYQTYQSDTFTYPDSSYGVLSWWDYGHWITTIAHRMAVTNPFQANLDMGAQFFMDKKESGADTIATTNNIRYIITDADMLFDTMQMMMKVKSKDLTQSQYMGLISTTDPVTGKPVSSIGYRQAFYESMVTRLHVFDGSAVTGEEAKYEEEGTPVPGTDMIVIFPGGPDPEISESIIRPIKDLDALQHYRLIWESNTSLSTTDEHDIRKVKIYERVPGAIISGEGTIELQLTTNRDRVFTYRQKSHNGTFTLPYSTSGSSYPVQSTGPYRIIETGEEIVVPEEMVMSGLEK</sequence>
<feature type="transmembrane region" description="Helical" evidence="17">
    <location>
        <begin position="240"/>
        <end position="260"/>
    </location>
</feature>